<dbReference type="SUPFAM" id="SSF47413">
    <property type="entry name" value="lambda repressor-like DNA-binding domains"/>
    <property type="match status" value="1"/>
</dbReference>
<organism evidence="1 2">
    <name type="scientific">Phytoactinopolyspora mesophila</name>
    <dbReference type="NCBI Taxonomy" id="2650750"/>
    <lineage>
        <taxon>Bacteria</taxon>
        <taxon>Bacillati</taxon>
        <taxon>Actinomycetota</taxon>
        <taxon>Actinomycetes</taxon>
        <taxon>Jiangellales</taxon>
        <taxon>Jiangellaceae</taxon>
        <taxon>Phytoactinopolyspora</taxon>
    </lineage>
</organism>
<keyword evidence="2" id="KW-1185">Reference proteome</keyword>
<dbReference type="GO" id="GO:0003677">
    <property type="term" value="F:DNA binding"/>
    <property type="evidence" value="ECO:0007669"/>
    <property type="project" value="InterPro"/>
</dbReference>
<proteinExistence type="predicted"/>
<dbReference type="AlphaFoldDB" id="A0A7K3MAI0"/>
<name>A0A7K3MAI0_9ACTN</name>
<dbReference type="InterPro" id="IPR001387">
    <property type="entry name" value="Cro/C1-type_HTH"/>
</dbReference>
<gene>
    <name evidence="1" type="ORF">F7O44_24250</name>
</gene>
<dbReference type="RefSeq" id="WP_162452893.1">
    <property type="nucleotide sequence ID" value="NZ_WLZY01000010.1"/>
</dbReference>
<dbReference type="InterPro" id="IPR010982">
    <property type="entry name" value="Lambda_DNA-bd_dom_sf"/>
</dbReference>
<sequence length="510" mass="55091">MDTVHSWTGIQTAALRRAMRMSVRDFAAHLGVAIRTVSKWETRRDSITLQPASQAMLDVVLNRASDHERARFAQLVETDRETSSSEEPPAALKKSDIFLPLVVDGQTVLTPLFVNPADGQAIFNIPAGVTGVPANPTAVAAESGCVRQEGTGRDDMEIARGHALGVLAYGLAATAWGDSRQPRPDRRHRQYLRAEIVDRIRLAALGYNHMAAEPVAVPLAEREAAVREAELDYQAANYEAVAWKLPGLIKAASVAGDASRSMQESCSSTYAVAAKLLTKVGEAELAWVCADRAATAAMVADSTSAKSAAAYQLVGAMLAAGEKEPAECLAVRTAERLTASRRTLDEPELLSRTGALWLISAVIAARRGDLVETDQRLAQAESLGERLGRNANHGWTAFGPTNVVIHRLSAAMEVGDPRKVLRLADSLDPETLPVGLRGRRAQVHLNLAWAHAQLRNDDAAVVQLQALDRTAPELLRFNGVSTNVIRELLRRERHGRIAALRPIARRAGVS</sequence>
<dbReference type="CDD" id="cd00093">
    <property type="entry name" value="HTH_XRE"/>
    <property type="match status" value="1"/>
</dbReference>
<evidence type="ECO:0008006" key="3">
    <source>
        <dbReference type="Google" id="ProtNLM"/>
    </source>
</evidence>
<dbReference type="Gene3D" id="1.10.260.40">
    <property type="entry name" value="lambda repressor-like DNA-binding domains"/>
    <property type="match status" value="1"/>
</dbReference>
<comment type="caution">
    <text evidence="1">The sequence shown here is derived from an EMBL/GenBank/DDBJ whole genome shotgun (WGS) entry which is preliminary data.</text>
</comment>
<reference evidence="1 2" key="1">
    <citation type="submission" date="2019-11" db="EMBL/GenBank/DDBJ databases">
        <authorList>
            <person name="Li X.-J."/>
            <person name="Feng X.-M."/>
        </authorList>
    </citation>
    <scope>NUCLEOTIDE SEQUENCE [LARGE SCALE GENOMIC DNA]</scope>
    <source>
        <strain evidence="1 2">XMNu-373</strain>
    </source>
</reference>
<dbReference type="EMBL" id="WLZY01000010">
    <property type="protein sequence ID" value="NDL60190.1"/>
    <property type="molecule type" value="Genomic_DNA"/>
</dbReference>
<evidence type="ECO:0000313" key="1">
    <source>
        <dbReference type="EMBL" id="NDL60190.1"/>
    </source>
</evidence>
<protein>
    <recommendedName>
        <fullName evidence="3">Helix-turn-helix domain-containing protein</fullName>
    </recommendedName>
</protein>
<dbReference type="Proteomes" id="UP000460435">
    <property type="component" value="Unassembled WGS sequence"/>
</dbReference>
<accession>A0A7K3MAI0</accession>
<evidence type="ECO:0000313" key="2">
    <source>
        <dbReference type="Proteomes" id="UP000460435"/>
    </source>
</evidence>